<gene>
    <name evidence="1" type="ORF">JCM31826_16790</name>
</gene>
<reference evidence="1 2" key="1">
    <citation type="submission" date="2018-11" db="EMBL/GenBank/DDBJ databases">
        <title>Schleiferia aggregans sp. nov., a moderately thermophilic heterotrophic bacterium isolated from microbial mats at a terrestrial hot spring.</title>
        <authorList>
            <person name="Iino T."/>
            <person name="Ohkuma M."/>
            <person name="Haruta S."/>
        </authorList>
    </citation>
    <scope>NUCLEOTIDE SEQUENCE [LARGE SCALE GENOMIC DNA]</scope>
    <source>
        <strain evidence="1 2">LA</strain>
    </source>
</reference>
<proteinExistence type="predicted"/>
<comment type="caution">
    <text evidence="1">The sequence shown here is derived from an EMBL/GenBank/DDBJ whole genome shotgun (WGS) entry which is preliminary data.</text>
</comment>
<dbReference type="OrthoDB" id="9916292at2"/>
<dbReference type="RefSeq" id="WP_124398260.1">
    <property type="nucleotide sequence ID" value="NZ_BHZE01000018.1"/>
</dbReference>
<dbReference type="AlphaFoldDB" id="A0A401XMF4"/>
<keyword evidence="2" id="KW-1185">Reference proteome</keyword>
<organism evidence="1 2">
    <name type="scientific">Thermaurantimonas aggregans</name>
    <dbReference type="NCBI Taxonomy" id="2173829"/>
    <lineage>
        <taxon>Bacteria</taxon>
        <taxon>Pseudomonadati</taxon>
        <taxon>Bacteroidota</taxon>
        <taxon>Flavobacteriia</taxon>
        <taxon>Flavobacteriales</taxon>
        <taxon>Schleiferiaceae</taxon>
        <taxon>Thermaurantimonas</taxon>
    </lineage>
</organism>
<evidence type="ECO:0000313" key="2">
    <source>
        <dbReference type="Proteomes" id="UP000286715"/>
    </source>
</evidence>
<evidence type="ECO:0008006" key="3">
    <source>
        <dbReference type="Google" id="ProtNLM"/>
    </source>
</evidence>
<name>A0A401XMF4_9FLAO</name>
<dbReference type="EMBL" id="BHZE01000018">
    <property type="protein sequence ID" value="GCD78197.1"/>
    <property type="molecule type" value="Genomic_DNA"/>
</dbReference>
<dbReference type="Proteomes" id="UP000286715">
    <property type="component" value="Unassembled WGS sequence"/>
</dbReference>
<dbReference type="PROSITE" id="PS51257">
    <property type="entry name" value="PROKAR_LIPOPROTEIN"/>
    <property type="match status" value="1"/>
</dbReference>
<protein>
    <recommendedName>
        <fullName evidence="3">Lipoprotein</fullName>
    </recommendedName>
</protein>
<accession>A0A401XMF4</accession>
<sequence>MKRVFIAIALLLITACGKKTQQNFSNEDLEKIYFLDTLENQIISAQKIANEYNPERIKTILQELDPYYKHFKNSNRQYSREFFIYELSGLEDTRRSLSKSLPEYQKIKNELDFNLQQVRALRKLINESDSLTDSLKIYIDQEAIAMQETMTKFYKRIRNPLTYKDRWPALKAKLDSAMRYDLQSAAHE</sequence>
<evidence type="ECO:0000313" key="1">
    <source>
        <dbReference type="EMBL" id="GCD78197.1"/>
    </source>
</evidence>